<name>A0ABN9TKG6_9DINO</name>
<gene>
    <name evidence="1" type="ORF">PCOR1329_LOCUS39760</name>
</gene>
<evidence type="ECO:0000313" key="1">
    <source>
        <dbReference type="EMBL" id="CAK0846196.1"/>
    </source>
</evidence>
<reference evidence="1" key="1">
    <citation type="submission" date="2023-10" db="EMBL/GenBank/DDBJ databases">
        <authorList>
            <person name="Chen Y."/>
            <person name="Shah S."/>
            <person name="Dougan E. K."/>
            <person name="Thang M."/>
            <person name="Chan C."/>
        </authorList>
    </citation>
    <scope>NUCLEOTIDE SEQUENCE [LARGE SCALE GENOMIC DNA]</scope>
</reference>
<sequence>MQCLKCNEPVPVANSQPAGAKNPLRRNCNECCATDQHKKRTLAILNYKPPPGDAIKPETQEKINAAKAFKQKFDSLRGTDKVAWYLTEKRKRETESKQTKRTFADTKAFTIHQSGDSKLTDDKDDYETFEDWAVRQIGLKRCANETEAAEKWELEIAKPGARVTERRGQVLLGRFAGVGLTNRHEEGCITGFKGSNNVDSKEDMEAAQSHMEDARLKFRKTSELLNARAKCEASSAGGAKISQVDCPVGEEDLNPKNNSGMQNVQRELAKKAEAQAVQDAIFQDQVDEAVVREAEKKQSAERVASVEKLNLESSTSKMASVLMDSVLKYRQQAEVVNQWAFVLKQGGESAKLDDFDNELKQKTDDFTAAAKKMSERAEAITKEFNDFAGDDANTAEALFNKAGTIPQLTKRFFTEDNAVKDTKDALKKLRDYKDQCAKALKKQEAEEAKQKARKSAVQVGSGISTEALQDQMMKEIKSNAHWVANNINANWIVDKVFQEPPIPAFVPKERVESVVEDLKKIDYFNSQKSWVAAAMKKQNFEYTSACIVKAAAVATVEKALVKLGQPMHPGGRTGAGKKIVEGLQQPTFYQGKTGGVYVAPGTDYGMIDTRLNLDGAEMIFLIKSEAVAGEDVRAKIAAVCSMSPKDLVKAATDHGSYYYLTNGSMVIIPTGFMVVIINTSDDHAVHGIRWLSIGSKVNAAKTVEVLEGLTASDENTEAAEELLQAIQDDIAADTFAEGVPTAA</sequence>
<keyword evidence="2" id="KW-1185">Reference proteome</keyword>
<dbReference type="EMBL" id="CAUYUJ010014803">
    <property type="protein sequence ID" value="CAK0846196.1"/>
    <property type="molecule type" value="Genomic_DNA"/>
</dbReference>
<evidence type="ECO:0000313" key="2">
    <source>
        <dbReference type="Proteomes" id="UP001189429"/>
    </source>
</evidence>
<proteinExistence type="predicted"/>
<dbReference type="Proteomes" id="UP001189429">
    <property type="component" value="Unassembled WGS sequence"/>
</dbReference>
<comment type="caution">
    <text evidence="1">The sequence shown here is derived from an EMBL/GenBank/DDBJ whole genome shotgun (WGS) entry which is preliminary data.</text>
</comment>
<accession>A0ABN9TKG6</accession>
<organism evidence="1 2">
    <name type="scientific">Prorocentrum cordatum</name>
    <dbReference type="NCBI Taxonomy" id="2364126"/>
    <lineage>
        <taxon>Eukaryota</taxon>
        <taxon>Sar</taxon>
        <taxon>Alveolata</taxon>
        <taxon>Dinophyceae</taxon>
        <taxon>Prorocentrales</taxon>
        <taxon>Prorocentraceae</taxon>
        <taxon>Prorocentrum</taxon>
    </lineage>
</organism>
<protein>
    <submittedName>
        <fullName evidence="1">Uncharacterized protein</fullName>
    </submittedName>
</protein>